<keyword evidence="4" id="KW-1185">Reference proteome</keyword>
<sequence>MASCDEVFSPCGKNLFCAADNICRLTCEDIPGECKPPCEILTYVVILLMMVALCLTILSGGLCLYRASHKKIERVMAKYQLKDEKELEKALESSQNQPGMGNGGFDNISNNESTGGETVVVVV</sequence>
<evidence type="ECO:0000256" key="1">
    <source>
        <dbReference type="SAM" id="MobiDB-lite"/>
    </source>
</evidence>
<name>A0A210PH07_MIZYE</name>
<feature type="compositionally biased region" description="Polar residues" evidence="1">
    <location>
        <begin position="107"/>
        <end position="116"/>
    </location>
</feature>
<keyword evidence="2" id="KW-0472">Membrane</keyword>
<gene>
    <name evidence="3" type="ORF">KP79_PYT05192</name>
</gene>
<organism evidence="3 4">
    <name type="scientific">Mizuhopecten yessoensis</name>
    <name type="common">Japanese scallop</name>
    <name type="synonym">Patinopecten yessoensis</name>
    <dbReference type="NCBI Taxonomy" id="6573"/>
    <lineage>
        <taxon>Eukaryota</taxon>
        <taxon>Metazoa</taxon>
        <taxon>Spiralia</taxon>
        <taxon>Lophotrochozoa</taxon>
        <taxon>Mollusca</taxon>
        <taxon>Bivalvia</taxon>
        <taxon>Autobranchia</taxon>
        <taxon>Pteriomorphia</taxon>
        <taxon>Pectinida</taxon>
        <taxon>Pectinoidea</taxon>
        <taxon>Pectinidae</taxon>
        <taxon>Mizuhopecten</taxon>
    </lineage>
</organism>
<proteinExistence type="predicted"/>
<evidence type="ECO:0000313" key="4">
    <source>
        <dbReference type="Proteomes" id="UP000242188"/>
    </source>
</evidence>
<dbReference type="AlphaFoldDB" id="A0A210PH07"/>
<dbReference type="Proteomes" id="UP000242188">
    <property type="component" value="Unassembled WGS sequence"/>
</dbReference>
<evidence type="ECO:0000256" key="2">
    <source>
        <dbReference type="SAM" id="Phobius"/>
    </source>
</evidence>
<protein>
    <submittedName>
        <fullName evidence="3">Uncharacterized protein</fullName>
    </submittedName>
</protein>
<dbReference type="OrthoDB" id="10428590at2759"/>
<keyword evidence="2" id="KW-0812">Transmembrane</keyword>
<comment type="caution">
    <text evidence="3">The sequence shown here is derived from an EMBL/GenBank/DDBJ whole genome shotgun (WGS) entry which is preliminary data.</text>
</comment>
<reference evidence="3 4" key="1">
    <citation type="journal article" date="2017" name="Nat. Ecol. Evol.">
        <title>Scallop genome provides insights into evolution of bilaterian karyotype and development.</title>
        <authorList>
            <person name="Wang S."/>
            <person name="Zhang J."/>
            <person name="Jiao W."/>
            <person name="Li J."/>
            <person name="Xun X."/>
            <person name="Sun Y."/>
            <person name="Guo X."/>
            <person name="Huan P."/>
            <person name="Dong B."/>
            <person name="Zhang L."/>
            <person name="Hu X."/>
            <person name="Sun X."/>
            <person name="Wang J."/>
            <person name="Zhao C."/>
            <person name="Wang Y."/>
            <person name="Wang D."/>
            <person name="Huang X."/>
            <person name="Wang R."/>
            <person name="Lv J."/>
            <person name="Li Y."/>
            <person name="Zhang Z."/>
            <person name="Liu B."/>
            <person name="Lu W."/>
            <person name="Hui Y."/>
            <person name="Liang J."/>
            <person name="Zhou Z."/>
            <person name="Hou R."/>
            <person name="Li X."/>
            <person name="Liu Y."/>
            <person name="Li H."/>
            <person name="Ning X."/>
            <person name="Lin Y."/>
            <person name="Zhao L."/>
            <person name="Xing Q."/>
            <person name="Dou J."/>
            <person name="Li Y."/>
            <person name="Mao J."/>
            <person name="Guo H."/>
            <person name="Dou H."/>
            <person name="Li T."/>
            <person name="Mu C."/>
            <person name="Jiang W."/>
            <person name="Fu Q."/>
            <person name="Fu X."/>
            <person name="Miao Y."/>
            <person name="Liu J."/>
            <person name="Yu Q."/>
            <person name="Li R."/>
            <person name="Liao H."/>
            <person name="Li X."/>
            <person name="Kong Y."/>
            <person name="Jiang Z."/>
            <person name="Chourrout D."/>
            <person name="Li R."/>
            <person name="Bao Z."/>
        </authorList>
    </citation>
    <scope>NUCLEOTIDE SEQUENCE [LARGE SCALE GENOMIC DNA]</scope>
    <source>
        <strain evidence="3 4">PY_sf001</strain>
    </source>
</reference>
<dbReference type="EMBL" id="NEDP02076708">
    <property type="protein sequence ID" value="OWF35769.1"/>
    <property type="molecule type" value="Genomic_DNA"/>
</dbReference>
<feature type="region of interest" description="Disordered" evidence="1">
    <location>
        <begin position="89"/>
        <end position="117"/>
    </location>
</feature>
<accession>A0A210PH07</accession>
<evidence type="ECO:0000313" key="3">
    <source>
        <dbReference type="EMBL" id="OWF35769.1"/>
    </source>
</evidence>
<feature type="transmembrane region" description="Helical" evidence="2">
    <location>
        <begin position="40"/>
        <end position="65"/>
    </location>
</feature>
<keyword evidence="2" id="KW-1133">Transmembrane helix</keyword>